<feature type="compositionally biased region" description="Low complexity" evidence="1">
    <location>
        <begin position="50"/>
        <end position="59"/>
    </location>
</feature>
<reference evidence="3" key="1">
    <citation type="submission" date="2025-08" db="UniProtKB">
        <authorList>
            <consortium name="RefSeq"/>
        </authorList>
    </citation>
    <scope>IDENTIFICATION</scope>
</reference>
<evidence type="ECO:0000256" key="1">
    <source>
        <dbReference type="SAM" id="MobiDB-lite"/>
    </source>
</evidence>
<dbReference type="RefSeq" id="XP_031557425.1">
    <property type="nucleotide sequence ID" value="XM_031701565.1"/>
</dbReference>
<sequence length="143" mass="16437">MAASWDSIYCYFEAGFLESYEREGLKTLRIITCNHQETEHSASAPHSEENNQSSKESSYNALPEDEIYKFKTLLCILDRFSISFEGYHQLSQVNSSLPRSYFLEGCQKVIDAEWHDSITHTPGLMPGAELSFKTTLEKELKKR</sequence>
<proteinExistence type="predicted"/>
<dbReference type="KEGG" id="aten:116294044"/>
<keyword evidence="2" id="KW-1185">Reference proteome</keyword>
<evidence type="ECO:0000313" key="3">
    <source>
        <dbReference type="RefSeq" id="XP_031557425.1"/>
    </source>
</evidence>
<name>A0A6P8HXN0_ACTTE</name>
<evidence type="ECO:0000313" key="2">
    <source>
        <dbReference type="Proteomes" id="UP000515163"/>
    </source>
</evidence>
<accession>A0A6P8HXN0</accession>
<dbReference type="GeneID" id="116294044"/>
<dbReference type="InParanoid" id="A0A6P8HXN0"/>
<feature type="region of interest" description="Disordered" evidence="1">
    <location>
        <begin position="39"/>
        <end position="59"/>
    </location>
</feature>
<dbReference type="AlphaFoldDB" id="A0A6P8HXN0"/>
<protein>
    <submittedName>
        <fullName evidence="3">Uncharacterized protein LOC116294044</fullName>
    </submittedName>
</protein>
<dbReference type="Proteomes" id="UP000515163">
    <property type="component" value="Unplaced"/>
</dbReference>
<organism evidence="2 3">
    <name type="scientific">Actinia tenebrosa</name>
    <name type="common">Australian red waratah sea anemone</name>
    <dbReference type="NCBI Taxonomy" id="6105"/>
    <lineage>
        <taxon>Eukaryota</taxon>
        <taxon>Metazoa</taxon>
        <taxon>Cnidaria</taxon>
        <taxon>Anthozoa</taxon>
        <taxon>Hexacorallia</taxon>
        <taxon>Actiniaria</taxon>
        <taxon>Actiniidae</taxon>
        <taxon>Actinia</taxon>
    </lineage>
</organism>
<gene>
    <name evidence="3" type="primary">LOC116294044</name>
</gene>
<dbReference type="OrthoDB" id="5988554at2759"/>